<sequence length="43" mass="4406">MAGLLPAIAIAAEDDIRPLVGAQARGVHKRLLKVAARQGSASL</sequence>
<dbReference type="AlphaFoldDB" id="A0A6J4RX46"/>
<organism evidence="1">
    <name type="scientific">uncultured Solirubrobacteraceae bacterium</name>
    <dbReference type="NCBI Taxonomy" id="1162706"/>
    <lineage>
        <taxon>Bacteria</taxon>
        <taxon>Bacillati</taxon>
        <taxon>Actinomycetota</taxon>
        <taxon>Thermoleophilia</taxon>
        <taxon>Solirubrobacterales</taxon>
        <taxon>Solirubrobacteraceae</taxon>
        <taxon>environmental samples</taxon>
    </lineage>
</organism>
<accession>A0A6J4RX46</accession>
<gene>
    <name evidence="1" type="ORF">AVDCRST_MAG30-940</name>
</gene>
<evidence type="ECO:0000313" key="1">
    <source>
        <dbReference type="EMBL" id="CAA9483553.1"/>
    </source>
</evidence>
<protein>
    <submittedName>
        <fullName evidence="1">Uncharacterized protein</fullName>
    </submittedName>
</protein>
<proteinExistence type="predicted"/>
<reference evidence="1" key="1">
    <citation type="submission" date="2020-02" db="EMBL/GenBank/DDBJ databases">
        <authorList>
            <person name="Meier V. D."/>
        </authorList>
    </citation>
    <scope>NUCLEOTIDE SEQUENCE</scope>
    <source>
        <strain evidence="1">AVDCRST_MAG30</strain>
    </source>
</reference>
<dbReference type="EMBL" id="CADCVS010000157">
    <property type="protein sequence ID" value="CAA9483553.1"/>
    <property type="molecule type" value="Genomic_DNA"/>
</dbReference>
<name>A0A6J4RX46_9ACTN</name>